<feature type="domain" description="CusB-like beta-barrel" evidence="3">
    <location>
        <begin position="229"/>
        <end position="299"/>
    </location>
</feature>
<dbReference type="EMBL" id="FNWO01000008">
    <property type="protein sequence ID" value="SEH41782.1"/>
    <property type="molecule type" value="Genomic_DNA"/>
</dbReference>
<evidence type="ECO:0000259" key="5">
    <source>
        <dbReference type="Pfam" id="PF25973"/>
    </source>
</evidence>
<dbReference type="AlphaFoldDB" id="A0A1H6HZK1"/>
<dbReference type="RefSeq" id="WP_074768537.1">
    <property type="nucleotide sequence ID" value="NZ_FNWO01000008.1"/>
</dbReference>
<dbReference type="OrthoDB" id="9806939at2"/>
<dbReference type="Pfam" id="PF25973">
    <property type="entry name" value="BSH_CzcB"/>
    <property type="match status" value="1"/>
</dbReference>
<gene>
    <name evidence="6" type="ORF">SAMN04244559_02230</name>
</gene>
<dbReference type="Pfam" id="PF25967">
    <property type="entry name" value="RND-MFP_C"/>
    <property type="match status" value="1"/>
</dbReference>
<dbReference type="Proteomes" id="UP000182983">
    <property type="component" value="Unassembled WGS sequence"/>
</dbReference>
<evidence type="ECO:0000313" key="6">
    <source>
        <dbReference type="EMBL" id="SEH41782.1"/>
    </source>
</evidence>
<dbReference type="PANTHER" id="PTHR30469:SF37">
    <property type="entry name" value="RAGD PROTEIN"/>
    <property type="match status" value="1"/>
</dbReference>
<evidence type="ECO:0000256" key="2">
    <source>
        <dbReference type="SAM" id="MobiDB-lite"/>
    </source>
</evidence>
<evidence type="ECO:0000259" key="4">
    <source>
        <dbReference type="Pfam" id="PF25967"/>
    </source>
</evidence>
<dbReference type="InterPro" id="IPR058647">
    <property type="entry name" value="BSH_CzcB-like"/>
</dbReference>
<protein>
    <submittedName>
        <fullName evidence="6">RND family efflux transporter, MFP subunit</fullName>
    </submittedName>
</protein>
<dbReference type="Pfam" id="PF25954">
    <property type="entry name" value="Beta-barrel_RND_2"/>
    <property type="match status" value="1"/>
</dbReference>
<feature type="region of interest" description="Disordered" evidence="2">
    <location>
        <begin position="360"/>
        <end position="390"/>
    </location>
</feature>
<organism evidence="6 7">
    <name type="scientific">Magnetospirillum fulvum</name>
    <name type="common">Rhodospirillum fulvum</name>
    <dbReference type="NCBI Taxonomy" id="1082"/>
    <lineage>
        <taxon>Bacteria</taxon>
        <taxon>Pseudomonadati</taxon>
        <taxon>Pseudomonadota</taxon>
        <taxon>Alphaproteobacteria</taxon>
        <taxon>Rhodospirillales</taxon>
        <taxon>Rhodospirillaceae</taxon>
        <taxon>Magnetospirillum</taxon>
    </lineage>
</organism>
<feature type="compositionally biased region" description="Basic and acidic residues" evidence="2">
    <location>
        <begin position="374"/>
        <end position="390"/>
    </location>
</feature>
<evidence type="ECO:0000256" key="1">
    <source>
        <dbReference type="ARBA" id="ARBA00009477"/>
    </source>
</evidence>
<dbReference type="InterPro" id="IPR058627">
    <property type="entry name" value="MdtA-like_C"/>
</dbReference>
<accession>A0A1H6HZK1</accession>
<dbReference type="Gene3D" id="2.40.50.100">
    <property type="match status" value="1"/>
</dbReference>
<dbReference type="SUPFAM" id="SSF111369">
    <property type="entry name" value="HlyD-like secretion proteins"/>
    <property type="match status" value="1"/>
</dbReference>
<dbReference type="NCBIfam" id="TIGR01730">
    <property type="entry name" value="RND_mfp"/>
    <property type="match status" value="1"/>
</dbReference>
<dbReference type="FunFam" id="2.40.30.170:FF:000010">
    <property type="entry name" value="Efflux RND transporter periplasmic adaptor subunit"/>
    <property type="match status" value="1"/>
</dbReference>
<dbReference type="GO" id="GO:1990281">
    <property type="term" value="C:efflux pump complex"/>
    <property type="evidence" value="ECO:0007669"/>
    <property type="project" value="TreeGrafter"/>
</dbReference>
<dbReference type="InterPro" id="IPR006143">
    <property type="entry name" value="RND_pump_MFP"/>
</dbReference>
<evidence type="ECO:0000313" key="7">
    <source>
        <dbReference type="Proteomes" id="UP000182983"/>
    </source>
</evidence>
<feature type="compositionally biased region" description="Polar residues" evidence="2">
    <location>
        <begin position="360"/>
        <end position="369"/>
    </location>
</feature>
<feature type="domain" description="Multidrug resistance protein MdtA-like C-terminal permuted SH3" evidence="4">
    <location>
        <begin position="306"/>
        <end position="360"/>
    </location>
</feature>
<keyword evidence="7" id="KW-1185">Reference proteome</keyword>
<dbReference type="Gene3D" id="2.40.30.170">
    <property type="match status" value="1"/>
</dbReference>
<dbReference type="GO" id="GO:0015562">
    <property type="term" value="F:efflux transmembrane transporter activity"/>
    <property type="evidence" value="ECO:0007669"/>
    <property type="project" value="TreeGrafter"/>
</dbReference>
<reference evidence="7" key="1">
    <citation type="submission" date="2016-10" db="EMBL/GenBank/DDBJ databases">
        <authorList>
            <person name="Varghese N."/>
            <person name="Submissions S."/>
        </authorList>
    </citation>
    <scope>NUCLEOTIDE SEQUENCE [LARGE SCALE GENOMIC DNA]</scope>
    <source>
        <strain evidence="7">DSM 13234</strain>
    </source>
</reference>
<feature type="domain" description="CzcB-like barrel-sandwich hybrid" evidence="5">
    <location>
        <begin position="77"/>
        <end position="221"/>
    </location>
</feature>
<comment type="similarity">
    <text evidence="1">Belongs to the membrane fusion protein (MFP) (TC 8.A.1) family.</text>
</comment>
<evidence type="ECO:0000259" key="3">
    <source>
        <dbReference type="Pfam" id="PF25954"/>
    </source>
</evidence>
<proteinExistence type="inferred from homology"/>
<sequence>MSDHTSSRLGRKGVATLLLVALAVAGWGIATRVHSQNQLASWTAEQAIPSVAVIHPAPAASGGVLTLSAILQPLNSAPIHARTTGYLREWFVDIGDRVRRGQVLARLDAPEVEQQLAAAKADLQTARANQTLSGTTAARWNALLAKDVVSRQAAEEKQADLAAKTAIAGAAQANVARLQTLTGFTRLVAPFDGVVTSRSAEIGALVSAGGTSTAPLFTIADISRIRAGVRVPQLYSPQIRPGMEAILTLPEYPGRRFTATTTRTAGAVDPGSGTVLVEVEADNADLALKPGSYVQVRFSLDAAVDIVTLPPSALIMGGDGPRVAQIDSDGRVVLRPVTLGRDRGKVVEVVAGLTSSDAVINNPPDSLQTGDLVRTMRPEGEKGQKEDRLP</sequence>
<name>A0A1H6HZK1_MAGFU</name>
<dbReference type="PANTHER" id="PTHR30469">
    <property type="entry name" value="MULTIDRUG RESISTANCE PROTEIN MDTA"/>
    <property type="match status" value="1"/>
</dbReference>
<dbReference type="Gene3D" id="2.40.420.20">
    <property type="match status" value="1"/>
</dbReference>
<dbReference type="Gene3D" id="1.10.287.470">
    <property type="entry name" value="Helix hairpin bin"/>
    <property type="match status" value="1"/>
</dbReference>
<dbReference type="InterPro" id="IPR058792">
    <property type="entry name" value="Beta-barrel_RND_2"/>
</dbReference>